<organism evidence="2">
    <name type="scientific">Keenan toti-like virus</name>
    <dbReference type="NCBI Taxonomy" id="2716731"/>
    <lineage>
        <taxon>Viruses</taxon>
        <taxon>Riboviria</taxon>
        <taxon>Orthornavirae</taxon>
        <taxon>Duplornaviricota</taxon>
        <taxon>Chrymotiviricetes</taxon>
        <taxon>Ghabrivirales</taxon>
        <taxon>Totiviridae</taxon>
    </lineage>
</organism>
<name>A0A6G7PS95_9VIRU</name>
<protein>
    <submittedName>
        <fullName evidence="2">Capsid protein</fullName>
    </submittedName>
</protein>
<feature type="region of interest" description="Disordered" evidence="1">
    <location>
        <begin position="335"/>
        <end position="355"/>
    </location>
</feature>
<dbReference type="EMBL" id="MT129768">
    <property type="protein sequence ID" value="QIJ70131.1"/>
    <property type="molecule type" value="Genomic_RNA"/>
</dbReference>
<feature type="region of interest" description="Disordered" evidence="1">
    <location>
        <begin position="1"/>
        <end position="46"/>
    </location>
</feature>
<proteinExistence type="predicted"/>
<reference evidence="2" key="1">
    <citation type="submission" date="2020-02" db="EMBL/GenBank/DDBJ databases">
        <title>Comparative analysis of RNA virome composition in rabbits and associated ectoparasites.</title>
        <authorList>
            <person name="Mahar J.E."/>
            <person name="Shi M."/>
            <person name="Hall R.N."/>
            <person name="Strive T."/>
            <person name="Holmes E.C."/>
        </authorList>
    </citation>
    <scope>NUCLEOTIDE SEQUENCE</scope>
    <source>
        <strain evidence="2">GUNSasp_DN74957-34</strain>
    </source>
</reference>
<sequence length="813" mass="90534">MDHNTTTSERGEPGNPGAPVRLHNTTGEPQTNVGVPSAEPKAGDNYDGDLAAQRVVAGVTSKPERAQEVVSLLAAPQAARRDQVRMAMLQGLADHIERRDLDTMATYLVRHFRYRPLLGDAKAVGPCLHLEPTHAAQLRTIEEALASVQVTQRMNTTRYEEQVDTHMFWDQVRRAVESGTGTAVYTVAARLALIAKGAWPWLVCGRRTRLRVSCVRGNYITRLNRLSPQSAHTTVTYNEGEIERYHDLPPFVAREGHIGVMLWSLVVSPPQGALVYVTDGDPVGPYVLGEWLQPWESPDVRTLAVRFVLRMCQAMRANADFVLDTVHQASAHTGWGIDDTDSSERDEPVQDMGDGVSLEDWRDMASLQAWRDRACDPDFTRGLGAIDSAFFACEKEELVAELEEYCHEYEWQSVQRGDADRASDWTYVLPHRRDELSGLVWEPSEGGERISFSVGVSAPQSLDDNQAQHLMRSVWYWSRCARYWGWYRESACVEVESALPLPHVLSAAVRGALRYDDAGDAYLFPHPEAFLNGLNRCYVQGQLVMDRWFGSLGLSLSATSPGWRHQFGWQRAEDESMEQEKCNLLSTLSPCWIAAVGLQVTVGDGLQEAPHSLRACKARVLAEDDFGSSMAYQMYVPGAARLCPWGLDAFTMSWTGAEAPTLSIREIGELEDRYFWEVSEWSRTPMVKVSQTGSSASRYGSGPCSFRLRFPRLQETAVFPCAPFGVLARPLGDDAWPRPVVCEMWSSNYHSFHYAAFGVPASYLGGPGRPTAFMLTSVGVVECPPRAGRRRDDPVISAYMPSSLGKCLRQVSL</sequence>
<evidence type="ECO:0000256" key="1">
    <source>
        <dbReference type="SAM" id="MobiDB-lite"/>
    </source>
</evidence>
<accession>A0A6G7PS95</accession>
<evidence type="ECO:0000313" key="2">
    <source>
        <dbReference type="EMBL" id="QIJ70131.1"/>
    </source>
</evidence>
<feature type="compositionally biased region" description="Polar residues" evidence="1">
    <location>
        <begin position="23"/>
        <end position="34"/>
    </location>
</feature>